<dbReference type="WBParaSite" id="PSAMB.scaffold1559size30013.g13820.t1">
    <property type="protein sequence ID" value="PSAMB.scaffold1559size30013.g13820.t1"/>
    <property type="gene ID" value="PSAMB.scaffold1559size30013.g13820"/>
</dbReference>
<organism evidence="1 2">
    <name type="scientific">Plectus sambesii</name>
    <dbReference type="NCBI Taxonomy" id="2011161"/>
    <lineage>
        <taxon>Eukaryota</taxon>
        <taxon>Metazoa</taxon>
        <taxon>Ecdysozoa</taxon>
        <taxon>Nematoda</taxon>
        <taxon>Chromadorea</taxon>
        <taxon>Plectida</taxon>
        <taxon>Plectina</taxon>
        <taxon>Plectoidea</taxon>
        <taxon>Plectidae</taxon>
        <taxon>Plectus</taxon>
    </lineage>
</organism>
<keyword evidence="1" id="KW-1185">Reference proteome</keyword>
<evidence type="ECO:0000313" key="2">
    <source>
        <dbReference type="WBParaSite" id="PSAMB.scaffold1559size30013.g13820.t1"/>
    </source>
</evidence>
<dbReference type="AlphaFoldDB" id="A0A914V644"/>
<name>A0A914V644_9BILA</name>
<proteinExistence type="predicted"/>
<sequence>MNELVDVPSPSRPHKGLLFAAAIHSVFGVYSDMQSVALNYLQAPLKPFLNQSFFDHYNIALNKEDFAWLWSMTATCNYVGM</sequence>
<accession>A0A914V644</accession>
<reference evidence="2" key="1">
    <citation type="submission" date="2022-11" db="UniProtKB">
        <authorList>
            <consortium name="WormBaseParasite"/>
        </authorList>
    </citation>
    <scope>IDENTIFICATION</scope>
</reference>
<evidence type="ECO:0000313" key="1">
    <source>
        <dbReference type="Proteomes" id="UP000887566"/>
    </source>
</evidence>
<dbReference type="Proteomes" id="UP000887566">
    <property type="component" value="Unplaced"/>
</dbReference>
<protein>
    <submittedName>
        <fullName evidence="2">Uncharacterized protein</fullName>
    </submittedName>
</protein>